<sequence>MSKSFPAPSKTFFILFFLHLFLSLGLRLTGQLEQRIFNEILIYGALAYSMIGSQWNYAPSYLKASSILFFLYLLSIYTHQDFSNNGLSASEALEWGTTLFTFFSSWGLLSNSTKQPILRLCCRTIYYGGLWLTALVPLLGIGYGIVSGGHALSADLILAVFQTNPGEALSYLREQPLFLWALSLLGIFAISILVISLSRKMLKAAPIQKPSIILILMALLALNMKSTLPRIKIFYLANTITSARTSLKAYEQYKIMKEIRLNRLSALPPLSIDSRARGTYVLVIGESASRDHMHVYGYDRQTTPWMDKMAVCKGTTIFSYPYANDCQTILSLTYALSEKNQYNQVPLEDAYSIIDLSKAAGYDTYWISNQAGFSASDTPITIISSTAAHHTWVNGRGASPSDSTYPEGKLIAELPDNVDRPSFIVIHLMGSHSRYADRYPKSYSLFSGRGKFVDAYDNSVRYVDSVLQGIFEKVQNYSNFQGFLYLPDHGEDPESGNAHSPDKFTFQMVRIPFLVYLSPTAIARRPEIQKELQKHKDLPWTNDLAYNLLISLLGIQNAPYEERQFDLTSPTYQLNWEKAKTQHGTKTLSEKTEPHSHIK</sequence>
<dbReference type="InterPro" id="IPR000917">
    <property type="entry name" value="Sulfatase_N"/>
</dbReference>
<dbReference type="AlphaFoldDB" id="A0A943I4V2"/>
<dbReference type="GO" id="GO:0005886">
    <property type="term" value="C:plasma membrane"/>
    <property type="evidence" value="ECO:0007669"/>
    <property type="project" value="UniProtKB-SubCell"/>
</dbReference>
<evidence type="ECO:0000313" key="11">
    <source>
        <dbReference type="Proteomes" id="UP000754226"/>
    </source>
</evidence>
<dbReference type="Proteomes" id="UP000754226">
    <property type="component" value="Unassembled WGS sequence"/>
</dbReference>
<organism evidence="10 11">
    <name type="scientific">Acidaminococcus intestini</name>
    <dbReference type="NCBI Taxonomy" id="187327"/>
    <lineage>
        <taxon>Bacteria</taxon>
        <taxon>Bacillati</taxon>
        <taxon>Bacillota</taxon>
        <taxon>Negativicutes</taxon>
        <taxon>Acidaminococcales</taxon>
        <taxon>Acidaminococcaceae</taxon>
        <taxon>Acidaminococcus</taxon>
    </lineage>
</organism>
<dbReference type="InterPro" id="IPR040423">
    <property type="entry name" value="PEA_transferase"/>
</dbReference>
<evidence type="ECO:0000256" key="5">
    <source>
        <dbReference type="ARBA" id="ARBA00022989"/>
    </source>
</evidence>
<dbReference type="InterPro" id="IPR017850">
    <property type="entry name" value="Alkaline_phosphatase_core_sf"/>
</dbReference>
<dbReference type="GO" id="GO:0016776">
    <property type="term" value="F:phosphotransferase activity, phosphate group as acceptor"/>
    <property type="evidence" value="ECO:0007669"/>
    <property type="project" value="TreeGrafter"/>
</dbReference>
<keyword evidence="6 8" id="KW-0472">Membrane</keyword>
<feature type="transmembrane region" description="Helical" evidence="8">
    <location>
        <begin position="60"/>
        <end position="80"/>
    </location>
</feature>
<dbReference type="EMBL" id="JAGZCZ010000010">
    <property type="protein sequence ID" value="MBS5520282.1"/>
    <property type="molecule type" value="Genomic_DNA"/>
</dbReference>
<dbReference type="GO" id="GO:0009244">
    <property type="term" value="P:lipopolysaccharide core region biosynthetic process"/>
    <property type="evidence" value="ECO:0007669"/>
    <property type="project" value="TreeGrafter"/>
</dbReference>
<dbReference type="PANTHER" id="PTHR30443">
    <property type="entry name" value="INNER MEMBRANE PROTEIN"/>
    <property type="match status" value="1"/>
</dbReference>
<evidence type="ECO:0000256" key="6">
    <source>
        <dbReference type="ARBA" id="ARBA00023136"/>
    </source>
</evidence>
<evidence type="ECO:0000256" key="3">
    <source>
        <dbReference type="ARBA" id="ARBA00022679"/>
    </source>
</evidence>
<dbReference type="Pfam" id="PF00884">
    <property type="entry name" value="Sulfatase"/>
    <property type="match status" value="1"/>
</dbReference>
<feature type="transmembrane region" description="Helical" evidence="8">
    <location>
        <begin position="124"/>
        <end position="146"/>
    </location>
</feature>
<keyword evidence="5 8" id="KW-1133">Transmembrane helix</keyword>
<feature type="transmembrane region" description="Helical" evidence="8">
    <location>
        <begin position="12"/>
        <end position="30"/>
    </location>
</feature>
<feature type="compositionally biased region" description="Basic and acidic residues" evidence="7">
    <location>
        <begin position="588"/>
        <end position="599"/>
    </location>
</feature>
<dbReference type="CDD" id="cd16017">
    <property type="entry name" value="LptA"/>
    <property type="match status" value="1"/>
</dbReference>
<feature type="transmembrane region" description="Helical" evidence="8">
    <location>
        <begin position="177"/>
        <end position="198"/>
    </location>
</feature>
<feature type="domain" description="Sulfatase N-terminal" evidence="9">
    <location>
        <begin position="279"/>
        <end position="538"/>
    </location>
</feature>
<evidence type="ECO:0000259" key="9">
    <source>
        <dbReference type="Pfam" id="PF00884"/>
    </source>
</evidence>
<gene>
    <name evidence="10" type="ORF">KHX13_08185</name>
</gene>
<evidence type="ECO:0000256" key="1">
    <source>
        <dbReference type="ARBA" id="ARBA00004651"/>
    </source>
</evidence>
<protein>
    <submittedName>
        <fullName evidence="10">Phosphoethanolamine transferase</fullName>
    </submittedName>
</protein>
<dbReference type="PANTHER" id="PTHR30443:SF0">
    <property type="entry name" value="PHOSPHOETHANOLAMINE TRANSFERASE EPTA"/>
    <property type="match status" value="1"/>
</dbReference>
<accession>A0A943I4V2</accession>
<evidence type="ECO:0000256" key="2">
    <source>
        <dbReference type="ARBA" id="ARBA00022475"/>
    </source>
</evidence>
<dbReference type="Gene3D" id="3.40.720.10">
    <property type="entry name" value="Alkaline Phosphatase, subunit A"/>
    <property type="match status" value="1"/>
</dbReference>
<dbReference type="InterPro" id="IPR058130">
    <property type="entry name" value="PEA_transf_C"/>
</dbReference>
<proteinExistence type="predicted"/>
<reference evidence="10" key="1">
    <citation type="submission" date="2021-02" db="EMBL/GenBank/DDBJ databases">
        <title>Infant gut strain persistence is associated with maternal origin, phylogeny, and functional potential including surface adhesion and iron acquisition.</title>
        <authorList>
            <person name="Lou Y.C."/>
        </authorList>
    </citation>
    <scope>NUCLEOTIDE SEQUENCE</scope>
    <source>
        <strain evidence="10">L3_106_000M1_dasL3_106_000M1_concoct_15</strain>
    </source>
</reference>
<feature type="transmembrane region" description="Helical" evidence="8">
    <location>
        <begin position="210"/>
        <end position="228"/>
    </location>
</feature>
<evidence type="ECO:0000313" key="10">
    <source>
        <dbReference type="EMBL" id="MBS5520282.1"/>
    </source>
</evidence>
<dbReference type="SUPFAM" id="SSF53649">
    <property type="entry name" value="Alkaline phosphatase-like"/>
    <property type="match status" value="1"/>
</dbReference>
<keyword evidence="4 8" id="KW-0812">Transmembrane</keyword>
<comment type="caution">
    <text evidence="10">The sequence shown here is derived from an EMBL/GenBank/DDBJ whole genome shotgun (WGS) entry which is preliminary data.</text>
</comment>
<evidence type="ECO:0000256" key="7">
    <source>
        <dbReference type="SAM" id="MobiDB-lite"/>
    </source>
</evidence>
<keyword evidence="2" id="KW-1003">Cell membrane</keyword>
<feature type="region of interest" description="Disordered" evidence="7">
    <location>
        <begin position="580"/>
        <end position="599"/>
    </location>
</feature>
<feature type="transmembrane region" description="Helical" evidence="8">
    <location>
        <begin position="92"/>
        <end position="112"/>
    </location>
</feature>
<name>A0A943I4V2_9FIRM</name>
<comment type="subcellular location">
    <subcellularLocation>
        <location evidence="1">Cell membrane</location>
        <topology evidence="1">Multi-pass membrane protein</topology>
    </subcellularLocation>
</comment>
<keyword evidence="3 10" id="KW-0808">Transferase</keyword>
<evidence type="ECO:0000256" key="8">
    <source>
        <dbReference type="SAM" id="Phobius"/>
    </source>
</evidence>
<evidence type="ECO:0000256" key="4">
    <source>
        <dbReference type="ARBA" id="ARBA00022692"/>
    </source>
</evidence>